<sequence length="353" mass="38595">MIEKQLWHPVTASHRVREAPVAVELLGKPLVLWREPGHEGAPGVVHAWADRCPHRGASLSLGRVLNHLHGARLECPYHGWQFGGDTAAQQAVVPVAVGRCVHVPAAPLFEPPASHCATVFEAVERHGLVWVRLQRPDRTHVPAALTEPPAFEPWSDPLWRQVLCGPYEVNTSAPRLVENFLDLSHFGFVHEGWLGERSHAQVETGRVEEGADGLVARDCKAWQPRAYAGASEGSFIAYRYTVPHPFAAVLRKDAAEGDPVSNAIALFIRPDSAASCTAWFAMATLGDLSDDEELRAFQDAVFAQDRPIVESQVPKTLPIGQDGPIAEVHSPADRMSSAYRRFLARLGVSLGVC</sequence>
<dbReference type="InterPro" id="IPR044043">
    <property type="entry name" value="VanA_C_cat"/>
</dbReference>
<feature type="domain" description="Rieske" evidence="6">
    <location>
        <begin position="7"/>
        <end position="131"/>
    </location>
</feature>
<dbReference type="Proteomes" id="UP000545507">
    <property type="component" value="Unassembled WGS sequence"/>
</dbReference>
<evidence type="ECO:0000259" key="6">
    <source>
        <dbReference type="PROSITE" id="PS51296"/>
    </source>
</evidence>
<dbReference type="SUPFAM" id="SSF55961">
    <property type="entry name" value="Bet v1-like"/>
    <property type="match status" value="1"/>
</dbReference>
<dbReference type="Gene3D" id="3.90.380.10">
    <property type="entry name" value="Naphthalene 1,2-dioxygenase Alpha Subunit, Chain A, domain 1"/>
    <property type="match status" value="1"/>
</dbReference>
<evidence type="ECO:0000256" key="3">
    <source>
        <dbReference type="ARBA" id="ARBA00023002"/>
    </source>
</evidence>
<dbReference type="InterPro" id="IPR017941">
    <property type="entry name" value="Rieske_2Fe-2S"/>
</dbReference>
<dbReference type="AlphaFoldDB" id="A0A7Y8KYN3"/>
<organism evidence="7 8">
    <name type="scientific">Hydrogenophaga aromaticivorans</name>
    <dbReference type="NCBI Taxonomy" id="2610898"/>
    <lineage>
        <taxon>Bacteria</taxon>
        <taxon>Pseudomonadati</taxon>
        <taxon>Pseudomonadota</taxon>
        <taxon>Betaproteobacteria</taxon>
        <taxon>Burkholderiales</taxon>
        <taxon>Comamonadaceae</taxon>
        <taxon>Hydrogenophaga</taxon>
    </lineage>
</organism>
<evidence type="ECO:0000313" key="8">
    <source>
        <dbReference type="Proteomes" id="UP000545507"/>
    </source>
</evidence>
<dbReference type="Gene3D" id="2.102.10.10">
    <property type="entry name" value="Rieske [2Fe-2S] iron-sulphur domain"/>
    <property type="match status" value="1"/>
</dbReference>
<evidence type="ECO:0000256" key="1">
    <source>
        <dbReference type="ARBA" id="ARBA00022714"/>
    </source>
</evidence>
<dbReference type="PANTHER" id="PTHR21266">
    <property type="entry name" value="IRON-SULFUR DOMAIN CONTAINING PROTEIN"/>
    <property type="match status" value="1"/>
</dbReference>
<dbReference type="GO" id="GO:0046872">
    <property type="term" value="F:metal ion binding"/>
    <property type="evidence" value="ECO:0007669"/>
    <property type="project" value="UniProtKB-KW"/>
</dbReference>
<keyword evidence="5" id="KW-0411">Iron-sulfur</keyword>
<proteinExistence type="predicted"/>
<name>A0A7Y8KYN3_9BURK</name>
<keyword evidence="1" id="KW-0001">2Fe-2S</keyword>
<dbReference type="PANTHER" id="PTHR21266:SF57">
    <property type="entry name" value="3-CHLOROBENZOATE-3,4-DIOXYGENASE"/>
    <property type="match status" value="1"/>
</dbReference>
<reference evidence="7 8" key="1">
    <citation type="submission" date="2019-09" db="EMBL/GenBank/DDBJ databases">
        <title>Hydrogenophaga aromatica sp. nov., isolated from a para-xylene-degrading enrichment culture.</title>
        <authorList>
            <person name="Tancsics A."/>
            <person name="Banerjee S."/>
        </authorList>
    </citation>
    <scope>NUCLEOTIDE SEQUENCE [LARGE SCALE GENOMIC DNA]</scope>
    <source>
        <strain evidence="7 8">D2P1</strain>
    </source>
</reference>
<dbReference type="Pfam" id="PF00355">
    <property type="entry name" value="Rieske"/>
    <property type="match status" value="1"/>
</dbReference>
<dbReference type="PROSITE" id="PS51296">
    <property type="entry name" value="RIESKE"/>
    <property type="match status" value="1"/>
</dbReference>
<evidence type="ECO:0000256" key="5">
    <source>
        <dbReference type="ARBA" id="ARBA00023014"/>
    </source>
</evidence>
<accession>A0A7Y8KYN3</accession>
<keyword evidence="8" id="KW-1185">Reference proteome</keyword>
<keyword evidence="7" id="KW-0223">Dioxygenase</keyword>
<evidence type="ECO:0000256" key="2">
    <source>
        <dbReference type="ARBA" id="ARBA00022723"/>
    </source>
</evidence>
<comment type="caution">
    <text evidence="7">The sequence shown here is derived from an EMBL/GenBank/DDBJ whole genome shotgun (WGS) entry which is preliminary data.</text>
</comment>
<evidence type="ECO:0000256" key="4">
    <source>
        <dbReference type="ARBA" id="ARBA00023004"/>
    </source>
</evidence>
<keyword evidence="4" id="KW-0408">Iron</keyword>
<dbReference type="GO" id="GO:0051537">
    <property type="term" value="F:2 iron, 2 sulfur cluster binding"/>
    <property type="evidence" value="ECO:0007669"/>
    <property type="project" value="UniProtKB-KW"/>
</dbReference>
<dbReference type="EMBL" id="VYGV01000012">
    <property type="protein sequence ID" value="NWF46471.1"/>
    <property type="molecule type" value="Genomic_DNA"/>
</dbReference>
<dbReference type="SUPFAM" id="SSF50022">
    <property type="entry name" value="ISP domain"/>
    <property type="match status" value="1"/>
</dbReference>
<keyword evidence="2" id="KW-0479">Metal-binding</keyword>
<dbReference type="Pfam" id="PF19112">
    <property type="entry name" value="VanA_C"/>
    <property type="match status" value="1"/>
</dbReference>
<dbReference type="InterPro" id="IPR050584">
    <property type="entry name" value="Cholesterol_7-desaturase"/>
</dbReference>
<protein>
    <submittedName>
        <fullName evidence="7">Aromatic ring-hydroxylating dioxygenase subunit alpha</fullName>
    </submittedName>
</protein>
<dbReference type="RefSeq" id="WP_177136352.1">
    <property type="nucleotide sequence ID" value="NZ_VYGV01000012.1"/>
</dbReference>
<dbReference type="InterPro" id="IPR036922">
    <property type="entry name" value="Rieske_2Fe-2S_sf"/>
</dbReference>
<evidence type="ECO:0000313" key="7">
    <source>
        <dbReference type="EMBL" id="NWF46471.1"/>
    </source>
</evidence>
<keyword evidence="3" id="KW-0560">Oxidoreductase</keyword>
<dbReference type="GO" id="GO:0051213">
    <property type="term" value="F:dioxygenase activity"/>
    <property type="evidence" value="ECO:0007669"/>
    <property type="project" value="UniProtKB-KW"/>
</dbReference>
<dbReference type="CDD" id="cd03469">
    <property type="entry name" value="Rieske_RO_Alpha_N"/>
    <property type="match status" value="1"/>
</dbReference>
<gene>
    <name evidence="7" type="ORF">F3K02_14610</name>
</gene>